<proteinExistence type="predicted"/>
<feature type="compositionally biased region" description="Basic and acidic residues" evidence="1">
    <location>
        <begin position="323"/>
        <end position="343"/>
    </location>
</feature>
<name>A0A6P8IWZ4_ACTTE</name>
<gene>
    <name evidence="3" type="primary">LOC116306023</name>
</gene>
<dbReference type="AlphaFoldDB" id="A0A6P8IWZ4"/>
<dbReference type="Proteomes" id="UP000515163">
    <property type="component" value="Unplaced"/>
</dbReference>
<dbReference type="RefSeq" id="XP_031571921.1">
    <property type="nucleotide sequence ID" value="XM_031716061.1"/>
</dbReference>
<reference evidence="3" key="1">
    <citation type="submission" date="2025-08" db="UniProtKB">
        <authorList>
            <consortium name="RefSeq"/>
        </authorList>
    </citation>
    <scope>IDENTIFICATION</scope>
    <source>
        <tissue evidence="3">Tentacle</tissue>
    </source>
</reference>
<feature type="compositionally biased region" description="Basic and acidic residues" evidence="1">
    <location>
        <begin position="128"/>
        <end position="144"/>
    </location>
</feature>
<evidence type="ECO:0000313" key="3">
    <source>
        <dbReference type="RefSeq" id="XP_031571921.1"/>
    </source>
</evidence>
<feature type="compositionally biased region" description="Basic and acidic residues" evidence="1">
    <location>
        <begin position="74"/>
        <end position="98"/>
    </location>
</feature>
<feature type="region of interest" description="Disordered" evidence="1">
    <location>
        <begin position="60"/>
        <end position="144"/>
    </location>
</feature>
<evidence type="ECO:0000313" key="2">
    <source>
        <dbReference type="Proteomes" id="UP000515163"/>
    </source>
</evidence>
<protein>
    <submittedName>
        <fullName evidence="3">Uncharacterized protein LOC116306023 isoform X2</fullName>
    </submittedName>
</protein>
<feature type="compositionally biased region" description="Low complexity" evidence="1">
    <location>
        <begin position="354"/>
        <end position="363"/>
    </location>
</feature>
<feature type="compositionally biased region" description="Low complexity" evidence="1">
    <location>
        <begin position="281"/>
        <end position="295"/>
    </location>
</feature>
<evidence type="ECO:0000256" key="1">
    <source>
        <dbReference type="SAM" id="MobiDB-lite"/>
    </source>
</evidence>
<dbReference type="OrthoDB" id="5955703at2759"/>
<sequence length="363" mass="41595">MLEHKNYRSIKSGSGAFTRRAMHHFSLADIYEGALRKVLNLQLNLKIEEHPRFHDLTHDVTYKDKTSPPRPRAIRIEDANQREEYRHPRRANENENDPRVTPQGHNVLRKVGERSPAEGSAFHVPSKRRYDGHNFTSMEREQDLPVDRFGVPSRHVGPDYPGEYSPSHYHPHLYGPRMNQIGGPRLGHSFMEPRNVVRETYSRYSSHHREIPPLFPVHCSTSDRDGLTTARSTELEGRELRCPDLSRINGLHLKYTNSKMPIAKFEQEEKENLEETFNRASKSLSIHTSTSPSSPGCKSPRADHVQPYGRHTRPNSNTATNGVEDKNNDKPNGEIDKEKKQSNGEEEGEKEEFLSSLGLAKIF</sequence>
<keyword evidence="2" id="KW-1185">Reference proteome</keyword>
<organism evidence="2 3">
    <name type="scientific">Actinia tenebrosa</name>
    <name type="common">Australian red waratah sea anemone</name>
    <dbReference type="NCBI Taxonomy" id="6105"/>
    <lineage>
        <taxon>Eukaryota</taxon>
        <taxon>Metazoa</taxon>
        <taxon>Cnidaria</taxon>
        <taxon>Anthozoa</taxon>
        <taxon>Hexacorallia</taxon>
        <taxon>Actiniaria</taxon>
        <taxon>Actiniidae</taxon>
        <taxon>Actinia</taxon>
    </lineage>
</organism>
<dbReference type="GeneID" id="116306023"/>
<accession>A0A6P8IWZ4</accession>
<feature type="region of interest" description="Disordered" evidence="1">
    <location>
        <begin position="275"/>
        <end position="363"/>
    </location>
</feature>